<dbReference type="GO" id="GO:0031514">
    <property type="term" value="C:motile cilium"/>
    <property type="evidence" value="ECO:0007669"/>
    <property type="project" value="TreeGrafter"/>
</dbReference>
<comment type="function">
    <text evidence="13">Microtubule inner protein (MIP) part of the dynein-decorated doublet microtubules (DMTs) in cilia axoneme, which is required for motile cilia beating. May play a role in the control of meiotic division and germ cell differentiation through regulation of pairing and recombination during meiosis. Required for sperm flagella assembly. May play a role in the assembly and function of the outer dynein arm-docking complex (ODA-DC). ODA-DC mediates outer dynein arms (ODA) binding onto the axonemal doublet microtubules.</text>
</comment>
<keyword evidence="5" id="KW-0963">Cytoplasm</keyword>
<evidence type="ECO:0000256" key="9">
    <source>
        <dbReference type="ARBA" id="ARBA00023212"/>
    </source>
</evidence>
<dbReference type="AlphaFoldDB" id="A0AAU9V865"/>
<dbReference type="InterPro" id="IPR026504">
    <property type="entry name" value="MNS1"/>
</dbReference>
<keyword evidence="9" id="KW-0206">Cytoskeleton</keyword>
<dbReference type="InterPro" id="IPR043597">
    <property type="entry name" value="TPH_dom"/>
</dbReference>
<keyword evidence="6" id="KW-0282">Flagellum</keyword>
<keyword evidence="7 14" id="KW-0175">Coiled coil</keyword>
<dbReference type="GO" id="GO:0051321">
    <property type="term" value="P:meiotic cell cycle"/>
    <property type="evidence" value="ECO:0007669"/>
    <property type="project" value="UniProtKB-KW"/>
</dbReference>
<dbReference type="EMBL" id="CAKOGL010000028">
    <property type="protein sequence ID" value="CAH2105925.1"/>
    <property type="molecule type" value="Genomic_DNA"/>
</dbReference>
<comment type="subcellular location">
    <subcellularLocation>
        <location evidence="2">Cytoplasm</location>
        <location evidence="2">Cytoskeleton</location>
        <location evidence="2">Flagellum axoneme</location>
    </subcellularLocation>
    <subcellularLocation>
        <location evidence="1">Nucleus</location>
    </subcellularLocation>
</comment>
<feature type="region of interest" description="Disordered" evidence="15">
    <location>
        <begin position="382"/>
        <end position="407"/>
    </location>
</feature>
<feature type="compositionally biased region" description="Basic and acidic residues" evidence="15">
    <location>
        <begin position="382"/>
        <end position="393"/>
    </location>
</feature>
<evidence type="ECO:0000256" key="13">
    <source>
        <dbReference type="ARBA" id="ARBA00046114"/>
    </source>
</evidence>
<keyword evidence="11" id="KW-0469">Meiosis</keyword>
<dbReference type="PANTHER" id="PTHR19265">
    <property type="entry name" value="MEIOSIS-SPECIFIC NUCLEAR STRUCTURAL PROTEIN 1"/>
    <property type="match status" value="1"/>
</dbReference>
<dbReference type="Proteomes" id="UP001153954">
    <property type="component" value="Unassembled WGS sequence"/>
</dbReference>
<reference evidence="17" key="1">
    <citation type="submission" date="2022-03" db="EMBL/GenBank/DDBJ databases">
        <authorList>
            <person name="Tunstrom K."/>
        </authorList>
    </citation>
    <scope>NUCLEOTIDE SEQUENCE</scope>
</reference>
<evidence type="ECO:0000256" key="14">
    <source>
        <dbReference type="SAM" id="Coils"/>
    </source>
</evidence>
<keyword evidence="10" id="KW-0539">Nucleus</keyword>
<evidence type="ECO:0000256" key="6">
    <source>
        <dbReference type="ARBA" id="ARBA00022846"/>
    </source>
</evidence>
<comment type="similarity">
    <text evidence="3">Belongs to the MNS1 family.</text>
</comment>
<evidence type="ECO:0000313" key="17">
    <source>
        <dbReference type="EMBL" id="CAH2105925.1"/>
    </source>
</evidence>
<evidence type="ECO:0000256" key="4">
    <source>
        <dbReference type="ARBA" id="ARBA00014813"/>
    </source>
</evidence>
<dbReference type="Pfam" id="PF13868">
    <property type="entry name" value="TPH"/>
    <property type="match status" value="2"/>
</dbReference>
<feature type="coiled-coil region" evidence="14">
    <location>
        <begin position="87"/>
        <end position="227"/>
    </location>
</feature>
<feature type="region of interest" description="Disordered" evidence="15">
    <location>
        <begin position="430"/>
        <end position="453"/>
    </location>
</feature>
<feature type="domain" description="Trichohyalin-plectin-homology" evidence="16">
    <location>
        <begin position="12"/>
        <end position="121"/>
    </location>
</feature>
<feature type="region of interest" description="Disordered" evidence="15">
    <location>
        <begin position="1"/>
        <end position="27"/>
    </location>
</feature>
<proteinExistence type="inferred from homology"/>
<keyword evidence="18" id="KW-1185">Reference proteome</keyword>
<evidence type="ECO:0000256" key="2">
    <source>
        <dbReference type="ARBA" id="ARBA00004611"/>
    </source>
</evidence>
<keyword evidence="12" id="KW-0966">Cell projection</keyword>
<dbReference type="PANTHER" id="PTHR19265:SF0">
    <property type="entry name" value="MEIOSIS-SPECIFIC NUCLEAR STRUCTURAL PROTEIN 1"/>
    <property type="match status" value="1"/>
</dbReference>
<feature type="coiled-coil region" evidence="14">
    <location>
        <begin position="252"/>
        <end position="294"/>
    </location>
</feature>
<evidence type="ECO:0000256" key="10">
    <source>
        <dbReference type="ARBA" id="ARBA00023242"/>
    </source>
</evidence>
<evidence type="ECO:0000313" key="18">
    <source>
        <dbReference type="Proteomes" id="UP001153954"/>
    </source>
</evidence>
<sequence length="453" mass="55136">MAEHNRANRAFAEASYNDQEARERDEQFKVERNDQYCEAVQKKLVNKQHQKQCDYEEMLTEKRNIDIVMRRIADEDQRELQYKHDQKEIMRNEMMTFQKEREDMKEKQKERVAIENRKIEEQRQVASDRFSAMEFQHKHDQTEIMRNEMITFQKEREDLKEKQKERVAIENQKIGEQRQVASDRISAMEFQNKRDETEMMRNEMITCQKAREDMKEKQTERLKIENRKIGEQIQDASDRFSAMEFQNKHDETELMRNEMITFQKEREDLKEEQKERVAIENRKIEKQRQAASDRSSAIVAEREEQKQRNYEAYKEVTTKMLADEATRRHREDEMNELQREECADRNRRDDLAEWTRSERACSDLKEGLLAQMEDKKLAAAEQRARDVGFRRSMESQMADEDEIEEEKQRKIKEINDQYYSDLRQQIKDNAVRRQKEKAAEDKRDRVEYELYNE</sequence>
<protein>
    <recommendedName>
        <fullName evidence="4">Meiosis-specific nuclear structural protein 1</fullName>
    </recommendedName>
</protein>
<evidence type="ECO:0000256" key="12">
    <source>
        <dbReference type="ARBA" id="ARBA00023273"/>
    </source>
</evidence>
<name>A0AAU9V865_EUPED</name>
<keyword evidence="8" id="KW-0969">Cilium</keyword>
<dbReference type="GO" id="GO:0005634">
    <property type="term" value="C:nucleus"/>
    <property type="evidence" value="ECO:0007669"/>
    <property type="project" value="UniProtKB-SubCell"/>
</dbReference>
<evidence type="ECO:0000259" key="16">
    <source>
        <dbReference type="Pfam" id="PF13868"/>
    </source>
</evidence>
<evidence type="ECO:0000256" key="3">
    <source>
        <dbReference type="ARBA" id="ARBA00009158"/>
    </source>
</evidence>
<dbReference type="GO" id="GO:0044782">
    <property type="term" value="P:cilium organization"/>
    <property type="evidence" value="ECO:0007669"/>
    <property type="project" value="TreeGrafter"/>
</dbReference>
<accession>A0AAU9V865</accession>
<gene>
    <name evidence="17" type="ORF">EEDITHA_LOCUS20123</name>
</gene>
<organism evidence="17 18">
    <name type="scientific">Euphydryas editha</name>
    <name type="common">Edith's checkerspot</name>
    <dbReference type="NCBI Taxonomy" id="104508"/>
    <lineage>
        <taxon>Eukaryota</taxon>
        <taxon>Metazoa</taxon>
        <taxon>Ecdysozoa</taxon>
        <taxon>Arthropoda</taxon>
        <taxon>Hexapoda</taxon>
        <taxon>Insecta</taxon>
        <taxon>Pterygota</taxon>
        <taxon>Neoptera</taxon>
        <taxon>Endopterygota</taxon>
        <taxon>Lepidoptera</taxon>
        <taxon>Glossata</taxon>
        <taxon>Ditrysia</taxon>
        <taxon>Papilionoidea</taxon>
        <taxon>Nymphalidae</taxon>
        <taxon>Nymphalinae</taxon>
        <taxon>Euphydryas</taxon>
    </lineage>
</organism>
<evidence type="ECO:0000256" key="11">
    <source>
        <dbReference type="ARBA" id="ARBA00023254"/>
    </source>
</evidence>
<feature type="region of interest" description="Disordered" evidence="15">
    <location>
        <begin position="324"/>
        <end position="343"/>
    </location>
</feature>
<evidence type="ECO:0000256" key="8">
    <source>
        <dbReference type="ARBA" id="ARBA00023069"/>
    </source>
</evidence>
<evidence type="ECO:0000256" key="7">
    <source>
        <dbReference type="ARBA" id="ARBA00023054"/>
    </source>
</evidence>
<feature type="domain" description="Trichohyalin-plectin-homology" evidence="16">
    <location>
        <begin position="234"/>
        <end position="443"/>
    </location>
</feature>
<evidence type="ECO:0000256" key="15">
    <source>
        <dbReference type="SAM" id="MobiDB-lite"/>
    </source>
</evidence>
<evidence type="ECO:0000256" key="1">
    <source>
        <dbReference type="ARBA" id="ARBA00004123"/>
    </source>
</evidence>
<evidence type="ECO:0000256" key="5">
    <source>
        <dbReference type="ARBA" id="ARBA00022490"/>
    </source>
</evidence>
<comment type="caution">
    <text evidence="17">The sequence shown here is derived from an EMBL/GenBank/DDBJ whole genome shotgun (WGS) entry which is preliminary data.</text>
</comment>